<dbReference type="EMBL" id="FQXM01000012">
    <property type="protein sequence ID" value="SHH75676.1"/>
    <property type="molecule type" value="Genomic_DNA"/>
</dbReference>
<organism evidence="1 2">
    <name type="scientific">Clostridium grantii DSM 8605</name>
    <dbReference type="NCBI Taxonomy" id="1121316"/>
    <lineage>
        <taxon>Bacteria</taxon>
        <taxon>Bacillati</taxon>
        <taxon>Bacillota</taxon>
        <taxon>Clostridia</taxon>
        <taxon>Eubacteriales</taxon>
        <taxon>Clostridiaceae</taxon>
        <taxon>Clostridium</taxon>
    </lineage>
</organism>
<keyword evidence="2" id="KW-1185">Reference proteome</keyword>
<name>A0A1M5VK85_9CLOT</name>
<sequence>MFYHVLVETSEKIGKSNQNKKIYELDIRNRDDILNQTITPYLKKEKFQFDGYFLNYEDIVRIVIKSSERSVRELAKYENDNMEPGLIMYISPEDIVDYESKFVSYTSSLGVPVLINYN</sequence>
<evidence type="ECO:0000313" key="2">
    <source>
        <dbReference type="Proteomes" id="UP000184447"/>
    </source>
</evidence>
<dbReference type="Proteomes" id="UP000184447">
    <property type="component" value="Unassembled WGS sequence"/>
</dbReference>
<dbReference type="RefSeq" id="WP_073338585.1">
    <property type="nucleotide sequence ID" value="NZ_FQXM01000012.1"/>
</dbReference>
<reference evidence="1 2" key="1">
    <citation type="submission" date="2016-11" db="EMBL/GenBank/DDBJ databases">
        <authorList>
            <person name="Jaros S."/>
            <person name="Januszkiewicz K."/>
            <person name="Wedrychowicz H."/>
        </authorList>
    </citation>
    <scope>NUCLEOTIDE SEQUENCE [LARGE SCALE GENOMIC DNA]</scope>
    <source>
        <strain evidence="1 2">DSM 8605</strain>
    </source>
</reference>
<proteinExistence type="predicted"/>
<dbReference type="OrthoDB" id="5497289at2"/>
<gene>
    <name evidence="1" type="ORF">SAMN02745207_02312</name>
</gene>
<dbReference type="AlphaFoldDB" id="A0A1M5VK85"/>
<evidence type="ECO:0000313" key="1">
    <source>
        <dbReference type="EMBL" id="SHH75676.1"/>
    </source>
</evidence>
<protein>
    <submittedName>
        <fullName evidence="1">Uncharacterized protein</fullName>
    </submittedName>
</protein>
<dbReference type="STRING" id="1121316.SAMN02745207_02312"/>
<accession>A0A1M5VK85</accession>